<protein>
    <submittedName>
        <fullName evidence="1">Uncharacterized protein</fullName>
    </submittedName>
</protein>
<proteinExistence type="predicted"/>
<dbReference type="OrthoDB" id="297422at2759"/>
<evidence type="ECO:0000313" key="1">
    <source>
        <dbReference type="EMBL" id="CAD8208449.1"/>
    </source>
</evidence>
<organism evidence="1 2">
    <name type="scientific">Paramecium octaurelia</name>
    <dbReference type="NCBI Taxonomy" id="43137"/>
    <lineage>
        <taxon>Eukaryota</taxon>
        <taxon>Sar</taxon>
        <taxon>Alveolata</taxon>
        <taxon>Ciliophora</taxon>
        <taxon>Intramacronucleata</taxon>
        <taxon>Oligohymenophorea</taxon>
        <taxon>Peniculida</taxon>
        <taxon>Parameciidae</taxon>
        <taxon>Paramecium</taxon>
    </lineage>
</organism>
<dbReference type="EMBL" id="CAJJDP010000145">
    <property type="protein sequence ID" value="CAD8208449.1"/>
    <property type="molecule type" value="Genomic_DNA"/>
</dbReference>
<evidence type="ECO:0000313" key="2">
    <source>
        <dbReference type="Proteomes" id="UP000683925"/>
    </source>
</evidence>
<dbReference type="AlphaFoldDB" id="A0A8S1Y3B4"/>
<name>A0A8S1Y3B4_PAROT</name>
<reference evidence="1" key="1">
    <citation type="submission" date="2021-01" db="EMBL/GenBank/DDBJ databases">
        <authorList>
            <consortium name="Genoscope - CEA"/>
            <person name="William W."/>
        </authorList>
    </citation>
    <scope>NUCLEOTIDE SEQUENCE</scope>
</reference>
<gene>
    <name evidence="1" type="ORF">POCTA_138.1.T1440066</name>
</gene>
<comment type="caution">
    <text evidence="1">The sequence shown here is derived from an EMBL/GenBank/DDBJ whole genome shotgun (WGS) entry which is preliminary data.</text>
</comment>
<sequence>MQKGKQVEEYFYPVMHNKKQHEYLRQSLQEDCHNYGNQKTKEGFQKQTFKARREQEQEDIEIGPQKSIRPMTALISPSHSYSSRQRPITAPGLNVQVKHMMKIDENDAMISVPYHSEAKHFRNTKTGDKTNQNVIRNHSTLKKVSLEGESEIYVIEDDEAKNYNIIEKQTVKSSLFSPKQSEQQLTGGGFHQNTTILKGGQHQQRLFKHSSLQIYDNLVEIMKLINGQTYTKSPVIVKTKPQGLRPQSAVNKQIKVSQRYRPVSGKVQSITVRGIQL</sequence>
<accession>A0A8S1Y3B4</accession>
<keyword evidence="2" id="KW-1185">Reference proteome</keyword>
<dbReference type="Proteomes" id="UP000683925">
    <property type="component" value="Unassembled WGS sequence"/>
</dbReference>
<dbReference type="OMA" id="QVEEYFY"/>